<feature type="region of interest" description="Disordered" evidence="1">
    <location>
        <begin position="38"/>
        <end position="75"/>
    </location>
</feature>
<sequence>MAPQSIHGNFMCTGMPQPFHSNLGVAGLPAYSNPVTAMVAQSSQQPDATEEAPRRRRQRLPTHATPGNSREHLCHHAGCPRSQIGKGFKGRRDNLITHLRLTHREDIPKMRAGRRRGDVHPQFQ</sequence>
<name>A0A3N4HN59_ASCIM</name>
<dbReference type="Proteomes" id="UP000275078">
    <property type="component" value="Unassembled WGS sequence"/>
</dbReference>
<dbReference type="InterPro" id="IPR059095">
    <property type="entry name" value="Znf_C2H2_17_2nd"/>
</dbReference>
<dbReference type="Pfam" id="PF26176">
    <property type="entry name" value="zf_C2H2_17_2"/>
    <property type="match status" value="1"/>
</dbReference>
<dbReference type="AlphaFoldDB" id="A0A3N4HN59"/>
<protein>
    <recommendedName>
        <fullName evidence="2">C2H2-domain containing protein second zinc finger domain-containing protein</fullName>
    </recommendedName>
</protein>
<dbReference type="EMBL" id="ML119792">
    <property type="protein sequence ID" value="RPA74366.1"/>
    <property type="molecule type" value="Genomic_DNA"/>
</dbReference>
<evidence type="ECO:0000259" key="2">
    <source>
        <dbReference type="Pfam" id="PF26176"/>
    </source>
</evidence>
<evidence type="ECO:0000256" key="1">
    <source>
        <dbReference type="SAM" id="MobiDB-lite"/>
    </source>
</evidence>
<proteinExistence type="predicted"/>
<reference evidence="3 4" key="1">
    <citation type="journal article" date="2018" name="Nat. Ecol. Evol.">
        <title>Pezizomycetes genomes reveal the molecular basis of ectomycorrhizal truffle lifestyle.</title>
        <authorList>
            <person name="Murat C."/>
            <person name="Payen T."/>
            <person name="Noel B."/>
            <person name="Kuo A."/>
            <person name="Morin E."/>
            <person name="Chen J."/>
            <person name="Kohler A."/>
            <person name="Krizsan K."/>
            <person name="Balestrini R."/>
            <person name="Da Silva C."/>
            <person name="Montanini B."/>
            <person name="Hainaut M."/>
            <person name="Levati E."/>
            <person name="Barry K.W."/>
            <person name="Belfiori B."/>
            <person name="Cichocki N."/>
            <person name="Clum A."/>
            <person name="Dockter R.B."/>
            <person name="Fauchery L."/>
            <person name="Guy J."/>
            <person name="Iotti M."/>
            <person name="Le Tacon F."/>
            <person name="Lindquist E.A."/>
            <person name="Lipzen A."/>
            <person name="Malagnac F."/>
            <person name="Mello A."/>
            <person name="Molinier V."/>
            <person name="Miyauchi S."/>
            <person name="Poulain J."/>
            <person name="Riccioni C."/>
            <person name="Rubini A."/>
            <person name="Sitrit Y."/>
            <person name="Splivallo R."/>
            <person name="Traeger S."/>
            <person name="Wang M."/>
            <person name="Zifcakova L."/>
            <person name="Wipf D."/>
            <person name="Zambonelli A."/>
            <person name="Paolocci F."/>
            <person name="Nowrousian M."/>
            <person name="Ottonello S."/>
            <person name="Baldrian P."/>
            <person name="Spatafora J.W."/>
            <person name="Henrissat B."/>
            <person name="Nagy L.G."/>
            <person name="Aury J.M."/>
            <person name="Wincker P."/>
            <person name="Grigoriev I.V."/>
            <person name="Bonfante P."/>
            <person name="Martin F.M."/>
        </authorList>
    </citation>
    <scope>NUCLEOTIDE SEQUENCE [LARGE SCALE GENOMIC DNA]</scope>
    <source>
        <strain evidence="3 4">RN42</strain>
    </source>
</reference>
<gene>
    <name evidence="3" type="ORF">BJ508DRAFT_35749</name>
</gene>
<accession>A0A3N4HN59</accession>
<feature type="domain" description="C2H2-domain containing protein second zinc finger" evidence="2">
    <location>
        <begin position="72"/>
        <end position="100"/>
    </location>
</feature>
<evidence type="ECO:0000313" key="3">
    <source>
        <dbReference type="EMBL" id="RPA74366.1"/>
    </source>
</evidence>
<evidence type="ECO:0000313" key="4">
    <source>
        <dbReference type="Proteomes" id="UP000275078"/>
    </source>
</evidence>
<organism evidence="3 4">
    <name type="scientific">Ascobolus immersus RN42</name>
    <dbReference type="NCBI Taxonomy" id="1160509"/>
    <lineage>
        <taxon>Eukaryota</taxon>
        <taxon>Fungi</taxon>
        <taxon>Dikarya</taxon>
        <taxon>Ascomycota</taxon>
        <taxon>Pezizomycotina</taxon>
        <taxon>Pezizomycetes</taxon>
        <taxon>Pezizales</taxon>
        <taxon>Ascobolaceae</taxon>
        <taxon>Ascobolus</taxon>
    </lineage>
</organism>
<feature type="compositionally biased region" description="Polar residues" evidence="1">
    <location>
        <begin position="38"/>
        <end position="47"/>
    </location>
</feature>
<keyword evidence="4" id="KW-1185">Reference proteome</keyword>